<evidence type="ECO:0000256" key="2">
    <source>
        <dbReference type="ARBA" id="ARBA00022527"/>
    </source>
</evidence>
<dbReference type="PROSITE" id="PS50078">
    <property type="entry name" value="POLO_BOX"/>
    <property type="match status" value="1"/>
</dbReference>
<dbReference type="FunFam" id="1.10.510.10:FF:000571">
    <property type="entry name" value="Maternal embryonic leucine zipper kinase"/>
    <property type="match status" value="1"/>
</dbReference>
<dbReference type="eggNOG" id="KOG0575">
    <property type="taxonomic scope" value="Eukaryota"/>
</dbReference>
<organism evidence="13 14">
    <name type="scientific">Loa loa</name>
    <name type="common">Eye worm</name>
    <name type="synonym">Filaria loa</name>
    <dbReference type="NCBI Taxonomy" id="7209"/>
    <lineage>
        <taxon>Eukaryota</taxon>
        <taxon>Metazoa</taxon>
        <taxon>Ecdysozoa</taxon>
        <taxon>Nematoda</taxon>
        <taxon>Chromadorea</taxon>
        <taxon>Rhabditida</taxon>
        <taxon>Spirurina</taxon>
        <taxon>Spiruromorpha</taxon>
        <taxon>Filarioidea</taxon>
        <taxon>Onchocercidae</taxon>
        <taxon>Loa</taxon>
    </lineage>
</organism>
<dbReference type="InterPro" id="IPR008271">
    <property type="entry name" value="Ser/Thr_kinase_AS"/>
</dbReference>
<dbReference type="InterPro" id="IPR000959">
    <property type="entry name" value="POLO_box_dom"/>
</dbReference>
<feature type="binding site" evidence="7">
    <location>
        <position position="73"/>
    </location>
    <ligand>
        <name>ATP</name>
        <dbReference type="ChEBI" id="CHEBI:30616"/>
    </ligand>
</feature>
<accession>A0A1I7VC89</accession>
<dbReference type="PROSITE" id="PS50011">
    <property type="entry name" value="PROTEIN_KINASE_DOM"/>
    <property type="match status" value="1"/>
</dbReference>
<dbReference type="GO" id="GO:0005634">
    <property type="term" value="C:nucleus"/>
    <property type="evidence" value="ECO:0007669"/>
    <property type="project" value="TreeGrafter"/>
</dbReference>
<dbReference type="Gene3D" id="3.30.200.20">
    <property type="entry name" value="Phosphorylase Kinase, domain 1"/>
    <property type="match status" value="1"/>
</dbReference>
<dbReference type="InterPro" id="IPR036947">
    <property type="entry name" value="POLO_box_dom_sf"/>
</dbReference>
<evidence type="ECO:0000313" key="14">
    <source>
        <dbReference type="WBParaSite" id="EN70_12201"/>
    </source>
</evidence>
<evidence type="ECO:0000313" key="12">
    <source>
        <dbReference type="EMBL" id="EFO20377.2"/>
    </source>
</evidence>
<dbReference type="Gene3D" id="3.30.1120.30">
    <property type="entry name" value="POLO box domain"/>
    <property type="match status" value="2"/>
</dbReference>
<dbReference type="PROSITE" id="PS00107">
    <property type="entry name" value="PROTEIN_KINASE_ATP"/>
    <property type="match status" value="1"/>
</dbReference>
<proteinExistence type="inferred from homology"/>
<evidence type="ECO:0000256" key="7">
    <source>
        <dbReference type="PROSITE-ProRule" id="PRU10141"/>
    </source>
</evidence>
<feature type="domain" description="POLO box" evidence="11">
    <location>
        <begin position="390"/>
        <end position="478"/>
    </location>
</feature>
<keyword evidence="2 8" id="KW-0723">Serine/threonine-protein kinase</keyword>
<dbReference type="CTD" id="9945538"/>
<feature type="domain" description="Protein kinase" evidence="10">
    <location>
        <begin position="44"/>
        <end position="301"/>
    </location>
</feature>
<evidence type="ECO:0000256" key="3">
    <source>
        <dbReference type="ARBA" id="ARBA00022679"/>
    </source>
</evidence>
<evidence type="ECO:0000256" key="5">
    <source>
        <dbReference type="ARBA" id="ARBA00022777"/>
    </source>
</evidence>
<feature type="region of interest" description="Disordered" evidence="9">
    <location>
        <begin position="1"/>
        <end position="21"/>
    </location>
</feature>
<accession>A0A1S0TV44</accession>
<dbReference type="GO" id="GO:0005524">
    <property type="term" value="F:ATP binding"/>
    <property type="evidence" value="ECO:0007669"/>
    <property type="project" value="UniProtKB-UniRule"/>
</dbReference>
<dbReference type="KEGG" id="loa:LOAG_08113"/>
<evidence type="ECO:0000256" key="1">
    <source>
        <dbReference type="ARBA" id="ARBA00001946"/>
    </source>
</evidence>
<evidence type="ECO:0000256" key="6">
    <source>
        <dbReference type="ARBA" id="ARBA00022840"/>
    </source>
</evidence>
<dbReference type="GO" id="GO:0004674">
    <property type="term" value="F:protein serine/threonine kinase activity"/>
    <property type="evidence" value="ECO:0007669"/>
    <property type="project" value="UniProtKB-KW"/>
</dbReference>
<dbReference type="InterPro" id="IPR017441">
    <property type="entry name" value="Protein_kinase_ATP_BS"/>
</dbReference>
<comment type="similarity">
    <text evidence="8">Belongs to the protein kinase superfamily. Ser/Thr protein kinase family. CDC5/Polo subfamily.</text>
</comment>
<dbReference type="OrthoDB" id="408964at2759"/>
<dbReference type="PROSITE" id="PS00108">
    <property type="entry name" value="PROTEIN_KINASE_ST"/>
    <property type="match status" value="1"/>
</dbReference>
<dbReference type="EMBL" id="JH712206">
    <property type="protein sequence ID" value="EFO20377.2"/>
    <property type="molecule type" value="Genomic_DNA"/>
</dbReference>
<dbReference type="EC" id="2.7.11.21" evidence="8"/>
<keyword evidence="13" id="KW-1185">Reference proteome</keyword>
<dbReference type="SMART" id="SM00220">
    <property type="entry name" value="S_TKc"/>
    <property type="match status" value="1"/>
</dbReference>
<dbReference type="FunFam" id="3.30.200.20:FF:000042">
    <property type="entry name" value="Aurora kinase A"/>
    <property type="match status" value="1"/>
</dbReference>
<protein>
    <recommendedName>
        <fullName evidence="8">Serine/threonine-protein kinase PLK</fullName>
        <ecNumber evidence="8">2.7.11.21</ecNumber>
    </recommendedName>
    <alternativeName>
        <fullName evidence="8">Polo-like kinase</fullName>
    </alternativeName>
</protein>
<name>A0A1I7VC89_LOALO</name>
<keyword evidence="4 7" id="KW-0547">Nucleotide-binding</keyword>
<evidence type="ECO:0000256" key="4">
    <source>
        <dbReference type="ARBA" id="ARBA00022741"/>
    </source>
</evidence>
<evidence type="ECO:0000256" key="8">
    <source>
        <dbReference type="RuleBase" id="RU361162"/>
    </source>
</evidence>
<evidence type="ECO:0000259" key="11">
    <source>
        <dbReference type="PROSITE" id="PS50078"/>
    </source>
</evidence>
<dbReference type="Proteomes" id="UP000095285">
    <property type="component" value="Unassembled WGS sequence"/>
</dbReference>
<dbReference type="SUPFAM" id="SSF56112">
    <property type="entry name" value="Protein kinase-like (PK-like)"/>
    <property type="match status" value="1"/>
</dbReference>
<dbReference type="SUPFAM" id="SSF82615">
    <property type="entry name" value="Polo-box domain"/>
    <property type="match status" value="1"/>
</dbReference>
<reference evidence="12 13" key="1">
    <citation type="submission" date="2012-04" db="EMBL/GenBank/DDBJ databases">
        <title>The Genome Sequence of Loa loa.</title>
        <authorList>
            <consortium name="The Broad Institute Genome Sequencing Platform"/>
            <consortium name="Broad Institute Genome Sequencing Center for Infectious Disease"/>
            <person name="Nutman T.B."/>
            <person name="Fink D.L."/>
            <person name="Russ C."/>
            <person name="Young S."/>
            <person name="Zeng Q."/>
            <person name="Gargeya S."/>
            <person name="Alvarado L."/>
            <person name="Berlin A."/>
            <person name="Chapman S.B."/>
            <person name="Chen Z."/>
            <person name="Freedman E."/>
            <person name="Gellesch M."/>
            <person name="Goldberg J."/>
            <person name="Griggs A."/>
            <person name="Gujja S."/>
            <person name="Heilman E.R."/>
            <person name="Heiman D."/>
            <person name="Howarth C."/>
            <person name="Mehta T."/>
            <person name="Neiman D."/>
            <person name="Pearson M."/>
            <person name="Roberts A."/>
            <person name="Saif S."/>
            <person name="Shea T."/>
            <person name="Shenoy N."/>
            <person name="Sisk P."/>
            <person name="Stolte C."/>
            <person name="Sykes S."/>
            <person name="White J."/>
            <person name="Yandava C."/>
            <person name="Haas B."/>
            <person name="Henn M.R."/>
            <person name="Nusbaum C."/>
            <person name="Birren B."/>
        </authorList>
    </citation>
    <scope>NUCLEOTIDE SEQUENCE [LARGE SCALE GENOMIC DNA]</scope>
</reference>
<dbReference type="Pfam" id="PF00069">
    <property type="entry name" value="Pkinase"/>
    <property type="match status" value="1"/>
</dbReference>
<dbReference type="WBParaSite" id="EN70_12201">
    <property type="protein sequence ID" value="EN70_12201"/>
    <property type="gene ID" value="EN70_12201"/>
</dbReference>
<dbReference type="InterPro" id="IPR000719">
    <property type="entry name" value="Prot_kinase_dom"/>
</dbReference>
<gene>
    <name evidence="12 14" type="ORF">LOAG_08113</name>
</gene>
<dbReference type="InterPro" id="IPR033701">
    <property type="entry name" value="POLO_box_1"/>
</dbReference>
<dbReference type="STRING" id="7209.A0A1I7VC89"/>
<comment type="cofactor">
    <cofactor evidence="1">
        <name>Mg(2+)</name>
        <dbReference type="ChEBI" id="CHEBI:18420"/>
    </cofactor>
</comment>
<keyword evidence="5 8" id="KW-0418">Kinase</keyword>
<dbReference type="OMA" id="RIQNAPG"/>
<reference evidence="14" key="2">
    <citation type="submission" date="2016-11" db="UniProtKB">
        <authorList>
            <consortium name="WormBaseParasite"/>
        </authorList>
    </citation>
    <scope>IDENTIFICATION</scope>
</reference>
<keyword evidence="6 7" id="KW-0067">ATP-binding</keyword>
<dbReference type="Gene3D" id="1.10.510.10">
    <property type="entry name" value="Transferase(Phosphotransferase) domain 1"/>
    <property type="match status" value="1"/>
</dbReference>
<evidence type="ECO:0000259" key="10">
    <source>
        <dbReference type="PROSITE" id="PS50011"/>
    </source>
</evidence>
<dbReference type="PANTHER" id="PTHR24345:SF91">
    <property type="entry name" value="SERINE_THREONINE-PROTEIN KINASE PLK4"/>
    <property type="match status" value="1"/>
</dbReference>
<comment type="catalytic activity">
    <reaction evidence="8">
        <text>L-threonyl-[protein] + ATP = O-phospho-L-threonyl-[protein] + ADP + H(+)</text>
        <dbReference type="Rhea" id="RHEA:46608"/>
        <dbReference type="Rhea" id="RHEA-COMP:11060"/>
        <dbReference type="Rhea" id="RHEA-COMP:11605"/>
        <dbReference type="ChEBI" id="CHEBI:15378"/>
        <dbReference type="ChEBI" id="CHEBI:30013"/>
        <dbReference type="ChEBI" id="CHEBI:30616"/>
        <dbReference type="ChEBI" id="CHEBI:61977"/>
        <dbReference type="ChEBI" id="CHEBI:456216"/>
        <dbReference type="EC" id="2.7.11.21"/>
    </reaction>
</comment>
<sequence length="594" mass="66970">MAPKLEQLGPCTSNGNQNNENTDDAAAAEVLPGILYEPYNFRHYTPTLYLGKGGFARCYAAKDSSSAVEVALKIVPKSRLTRHSQLEKMRKEIAIHESLNHPNVVKFLSCFEDNINVYMVLELCHNGTLLCRIQNAPGGRLRDHSTRMYLPQIVDAVTYLHEQIGILHRDLKPGNVLLCNNDQVKLADFGLALKLSDLPHSSLNVCGTPNYLSPQVLRREGHSKESEAWSIGCILYCMLIGKPPFEADTLEKTYVKIASCDYSFPLKPKICTSAEDLISKLLIPDAMVRMKISDVKYHPYLSNKNIAEIQEPYSVKTKGNNIFHLSRTTNFDQGFGGGCSIADSGIGSDGCLNARPRSLSDCKALYKQLLLGCYTVSDEAPRLSDFQLNMVSKWVDYTNKYGFGCVLSDGTHCTLFVDNSSVSRRHAIEKEAERYLMISDIDQDPWTFVEWTTLDTISDQRLAKKIHVVELFSDYMDKELQPVFEHSCIRQQLDALVYQKRHNGVLVMFLALGTIQINFLESHEKLVISRDEHGRLLLTVIKRCVGFRTYQLLPYASTLTRPDCQKVQQLLNKACQLLEGEKALLQRTYCATQC</sequence>
<evidence type="ECO:0000256" key="9">
    <source>
        <dbReference type="SAM" id="MobiDB-lite"/>
    </source>
</evidence>
<evidence type="ECO:0000313" key="13">
    <source>
        <dbReference type="Proteomes" id="UP000095285"/>
    </source>
</evidence>
<dbReference type="GeneID" id="9945538"/>
<dbReference type="RefSeq" id="XP_020302168.1">
    <property type="nucleotide sequence ID" value="XM_020447618.1"/>
</dbReference>
<dbReference type="AlphaFoldDB" id="A0A1I7VC89"/>
<dbReference type="PANTHER" id="PTHR24345">
    <property type="entry name" value="SERINE/THREONINE-PROTEIN KINASE PLK"/>
    <property type="match status" value="1"/>
</dbReference>
<keyword evidence="3 8" id="KW-0808">Transferase</keyword>
<dbReference type="CDD" id="cd13118">
    <property type="entry name" value="POLO_box_1"/>
    <property type="match status" value="1"/>
</dbReference>
<dbReference type="InterPro" id="IPR011009">
    <property type="entry name" value="Kinase-like_dom_sf"/>
</dbReference>
<dbReference type="InParanoid" id="A0A1I7VC89"/>